<sequence length="423" mass="44595">MRPTTSEFMKAAYWTYQQTAGPSPFLINGKPMTSLNVGAGFFAAASVTSAGNVIVAFEGTDIEGFSDNPEFVINQIAADFLIYRGGMPTAYGLALSFTQSVIAAAKAQGISRDNIYITGHSLGGAEAAYVAAQLNLPGETYGAPGISKSLIPAGASSQLVNYVEHGDPVGNYSADTFVEQNLLFSNNIARFGNASFLGPYWNNLLILAANGLLGPGTSQGNHDAAYGLLLESAYDHHLLGHYAQSLGVQLPNTTSGLSQSQFIGLVEQIVNDPANKTVIARAGDDVVRGNAKANTLKGYAGNDLLIGGKGADKLHGGVGEDSFVFKRGDSKAAPEGRDIIFDFSHKEHDSIDLSWMDASTSRKGNQAFKFIGKSAFHEKAGELRYEKADGGAIVYGDVNGDGEADFSIAVQKIAKLVKGDFVL</sequence>
<evidence type="ECO:0000313" key="7">
    <source>
        <dbReference type="Proteomes" id="UP000325684"/>
    </source>
</evidence>
<protein>
    <recommendedName>
        <fullName evidence="5">Peptidase M10 serralysin C-terminal domain-containing protein</fullName>
    </recommendedName>
</protein>
<evidence type="ECO:0000256" key="2">
    <source>
        <dbReference type="ARBA" id="ARBA00004613"/>
    </source>
</evidence>
<keyword evidence="4" id="KW-0677">Repeat</keyword>
<evidence type="ECO:0000256" key="1">
    <source>
        <dbReference type="ARBA" id="ARBA00001913"/>
    </source>
</evidence>
<dbReference type="Gene3D" id="3.40.50.1820">
    <property type="entry name" value="alpha/beta hydrolase"/>
    <property type="match status" value="1"/>
</dbReference>
<organism evidence="6 7">
    <name type="scientific">Microvirga brassicacearum</name>
    <dbReference type="NCBI Taxonomy" id="2580413"/>
    <lineage>
        <taxon>Bacteria</taxon>
        <taxon>Pseudomonadati</taxon>
        <taxon>Pseudomonadota</taxon>
        <taxon>Alphaproteobacteria</taxon>
        <taxon>Hyphomicrobiales</taxon>
        <taxon>Methylobacteriaceae</taxon>
        <taxon>Microvirga</taxon>
    </lineage>
</organism>
<dbReference type="GO" id="GO:0005615">
    <property type="term" value="C:extracellular space"/>
    <property type="evidence" value="ECO:0007669"/>
    <property type="project" value="InterPro"/>
</dbReference>
<keyword evidence="7" id="KW-1185">Reference proteome</keyword>
<dbReference type="OrthoDB" id="7854479at2"/>
<evidence type="ECO:0000256" key="4">
    <source>
        <dbReference type="ARBA" id="ARBA00022737"/>
    </source>
</evidence>
<gene>
    <name evidence="6" type="ORF">FEZ63_08200</name>
</gene>
<dbReference type="PROSITE" id="PS00330">
    <property type="entry name" value="HEMOLYSIN_CALCIUM"/>
    <property type="match status" value="1"/>
</dbReference>
<dbReference type="AlphaFoldDB" id="A0A5N3PC62"/>
<dbReference type="SUPFAM" id="SSF51120">
    <property type="entry name" value="beta-Roll"/>
    <property type="match status" value="1"/>
</dbReference>
<dbReference type="PRINTS" id="PR00313">
    <property type="entry name" value="CABNDNGRPT"/>
</dbReference>
<name>A0A5N3PC62_9HYPH</name>
<dbReference type="Pfam" id="PF08548">
    <property type="entry name" value="Peptidase_M10_C"/>
    <property type="match status" value="1"/>
</dbReference>
<dbReference type="RefSeq" id="WP_150943198.1">
    <property type="nucleotide sequence ID" value="NZ_VCMV01000013.1"/>
</dbReference>
<dbReference type="InterPro" id="IPR018511">
    <property type="entry name" value="Hemolysin-typ_Ca-bd_CS"/>
</dbReference>
<feature type="domain" description="Peptidase M10 serralysin C-terminal" evidence="5">
    <location>
        <begin position="255"/>
        <end position="422"/>
    </location>
</feature>
<accession>A0A5N3PC62</accession>
<dbReference type="EMBL" id="VCMV01000013">
    <property type="protein sequence ID" value="KAB0267293.1"/>
    <property type="molecule type" value="Genomic_DNA"/>
</dbReference>
<dbReference type="Proteomes" id="UP000325684">
    <property type="component" value="Unassembled WGS sequence"/>
</dbReference>
<dbReference type="InterPro" id="IPR013858">
    <property type="entry name" value="Peptidase_M10B_C"/>
</dbReference>
<evidence type="ECO:0000256" key="3">
    <source>
        <dbReference type="ARBA" id="ARBA00022525"/>
    </source>
</evidence>
<proteinExistence type="predicted"/>
<dbReference type="GO" id="GO:0005509">
    <property type="term" value="F:calcium ion binding"/>
    <property type="evidence" value="ECO:0007669"/>
    <property type="project" value="InterPro"/>
</dbReference>
<comment type="cofactor">
    <cofactor evidence="1">
        <name>Ca(2+)</name>
        <dbReference type="ChEBI" id="CHEBI:29108"/>
    </cofactor>
</comment>
<keyword evidence="3" id="KW-0964">Secreted</keyword>
<comment type="caution">
    <text evidence="6">The sequence shown here is derived from an EMBL/GenBank/DDBJ whole genome shotgun (WGS) entry which is preliminary data.</text>
</comment>
<reference evidence="6 7" key="1">
    <citation type="journal article" date="2019" name="Microorganisms">
        <title>Genome Insights into the Novel Species Microvirga brassicacearum, a Rapeseed Endophyte with Biotechnological Potential.</title>
        <authorList>
            <person name="Jimenez-Gomez A."/>
            <person name="Saati-Santamaria Z."/>
            <person name="Igual J.M."/>
            <person name="Rivas R."/>
            <person name="Mateos P.F."/>
            <person name="Garcia-Fraile P."/>
        </authorList>
    </citation>
    <scope>NUCLEOTIDE SEQUENCE [LARGE SCALE GENOMIC DNA]</scope>
    <source>
        <strain evidence="6 7">CDVBN77</strain>
    </source>
</reference>
<dbReference type="InterPro" id="IPR001343">
    <property type="entry name" value="Hemolysn_Ca-bd"/>
</dbReference>
<dbReference type="InterPro" id="IPR011049">
    <property type="entry name" value="Serralysin-like_metalloprot_C"/>
</dbReference>
<dbReference type="InterPro" id="IPR029058">
    <property type="entry name" value="AB_hydrolase_fold"/>
</dbReference>
<evidence type="ECO:0000313" key="6">
    <source>
        <dbReference type="EMBL" id="KAB0267293.1"/>
    </source>
</evidence>
<dbReference type="Pfam" id="PF00353">
    <property type="entry name" value="HemolysinCabind"/>
    <property type="match status" value="1"/>
</dbReference>
<dbReference type="CDD" id="cd00741">
    <property type="entry name" value="Lipase"/>
    <property type="match status" value="1"/>
</dbReference>
<evidence type="ECO:0000259" key="5">
    <source>
        <dbReference type="Pfam" id="PF08548"/>
    </source>
</evidence>
<dbReference type="SUPFAM" id="SSF53474">
    <property type="entry name" value="alpha/beta-Hydrolases"/>
    <property type="match status" value="1"/>
</dbReference>
<comment type="subcellular location">
    <subcellularLocation>
        <location evidence="2">Secreted</location>
    </subcellularLocation>
</comment>
<dbReference type="Gene3D" id="2.150.10.10">
    <property type="entry name" value="Serralysin-like metalloprotease, C-terminal"/>
    <property type="match status" value="1"/>
</dbReference>